<evidence type="ECO:0000256" key="16">
    <source>
        <dbReference type="ARBA" id="ARBA00051585"/>
    </source>
</evidence>
<evidence type="ECO:0000256" key="17">
    <source>
        <dbReference type="ARBA" id="ARBA00060276"/>
    </source>
</evidence>
<keyword evidence="7" id="KW-0436">Ligase</keyword>
<gene>
    <name evidence="22" type="ORF">AMS68_006601</name>
</gene>
<protein>
    <recommendedName>
        <fullName evidence="18">Very long-chain fatty acid transport protein</fullName>
    </recommendedName>
    <alternativeName>
        <fullName evidence="19">Very-long-chain acyl-CoA synthetase</fullName>
    </alternativeName>
</protein>
<evidence type="ECO:0000313" key="23">
    <source>
        <dbReference type="Proteomes" id="UP000503462"/>
    </source>
</evidence>
<organism evidence="22 23">
    <name type="scientific">Peltaster fructicola</name>
    <dbReference type="NCBI Taxonomy" id="286661"/>
    <lineage>
        <taxon>Eukaryota</taxon>
        <taxon>Fungi</taxon>
        <taxon>Dikarya</taxon>
        <taxon>Ascomycota</taxon>
        <taxon>Pezizomycotina</taxon>
        <taxon>Dothideomycetes</taxon>
        <taxon>Dothideomycetes incertae sedis</taxon>
        <taxon>Peltaster</taxon>
    </lineage>
</organism>
<evidence type="ECO:0000256" key="12">
    <source>
        <dbReference type="ARBA" id="ARBA00022989"/>
    </source>
</evidence>
<evidence type="ECO:0000256" key="8">
    <source>
        <dbReference type="ARBA" id="ARBA00022677"/>
    </source>
</evidence>
<dbReference type="OrthoDB" id="196650at2759"/>
<dbReference type="InterPro" id="IPR025110">
    <property type="entry name" value="AMP-bd_C"/>
</dbReference>
<dbReference type="EMBL" id="CP051142">
    <property type="protein sequence ID" value="QIX01084.1"/>
    <property type="molecule type" value="Genomic_DNA"/>
</dbReference>
<dbReference type="InterPro" id="IPR042099">
    <property type="entry name" value="ANL_N_sf"/>
</dbReference>
<evidence type="ECO:0000256" key="5">
    <source>
        <dbReference type="ARBA" id="ARBA00022448"/>
    </source>
</evidence>
<keyword evidence="10" id="KW-0547">Nucleotide-binding</keyword>
<evidence type="ECO:0000256" key="2">
    <source>
        <dbReference type="ARBA" id="ARBA00004585"/>
    </source>
</evidence>
<keyword evidence="11" id="KW-0067">ATP-binding</keyword>
<feature type="domain" description="AMP-binding enzyme C-terminal" evidence="21">
    <location>
        <begin position="498"/>
        <end position="567"/>
    </location>
</feature>
<dbReference type="GO" id="GO:0004467">
    <property type="term" value="F:long-chain fatty acid-CoA ligase activity"/>
    <property type="evidence" value="ECO:0007669"/>
    <property type="project" value="TreeGrafter"/>
</dbReference>
<evidence type="ECO:0000259" key="20">
    <source>
        <dbReference type="Pfam" id="PF00501"/>
    </source>
</evidence>
<dbReference type="GO" id="GO:0005811">
    <property type="term" value="C:lipid droplet"/>
    <property type="evidence" value="ECO:0007669"/>
    <property type="project" value="UniProtKB-SubCell"/>
</dbReference>
<evidence type="ECO:0000256" key="10">
    <source>
        <dbReference type="ARBA" id="ARBA00022741"/>
    </source>
</evidence>
<evidence type="ECO:0000256" key="6">
    <source>
        <dbReference type="ARBA" id="ARBA00022475"/>
    </source>
</evidence>
<evidence type="ECO:0000256" key="13">
    <source>
        <dbReference type="ARBA" id="ARBA00023055"/>
    </source>
</evidence>
<keyword evidence="9" id="KW-0812">Transmembrane</keyword>
<evidence type="ECO:0000256" key="4">
    <source>
        <dbReference type="ARBA" id="ARBA00006432"/>
    </source>
</evidence>
<dbReference type="PANTHER" id="PTHR43107:SF6">
    <property type="entry name" value="ACYL-COA SYNTHETASE FAMILY PROTEIN (CEFD1), PUTATIVE (AFU_ORTHOLOGUE AFUA_6G03630)-RELATED"/>
    <property type="match status" value="1"/>
</dbReference>
<dbReference type="GO" id="GO:0005778">
    <property type="term" value="C:peroxisomal membrane"/>
    <property type="evidence" value="ECO:0007669"/>
    <property type="project" value="UniProtKB-SubCell"/>
</dbReference>
<comment type="catalytic activity">
    <reaction evidence="16">
        <text>a very long-chain fatty acid + ATP + CoA = a very long-chain fatty acyl-CoA + AMP + diphosphate</text>
        <dbReference type="Rhea" id="RHEA:54536"/>
        <dbReference type="ChEBI" id="CHEBI:30616"/>
        <dbReference type="ChEBI" id="CHEBI:33019"/>
        <dbReference type="ChEBI" id="CHEBI:57287"/>
        <dbReference type="ChEBI" id="CHEBI:58950"/>
        <dbReference type="ChEBI" id="CHEBI:138261"/>
        <dbReference type="ChEBI" id="CHEBI:456215"/>
    </reaction>
</comment>
<dbReference type="PROSITE" id="PS00455">
    <property type="entry name" value="AMP_BINDING"/>
    <property type="match status" value="1"/>
</dbReference>
<keyword evidence="6" id="KW-1003">Cell membrane</keyword>
<dbReference type="GO" id="GO:0005524">
    <property type="term" value="F:ATP binding"/>
    <property type="evidence" value="ECO:0007669"/>
    <property type="project" value="UniProtKB-KW"/>
</dbReference>
<keyword evidence="13" id="KW-0445">Lipid transport</keyword>
<keyword evidence="15" id="KW-0576">Peroxisome</keyword>
<evidence type="ECO:0000256" key="18">
    <source>
        <dbReference type="ARBA" id="ARBA00068795"/>
    </source>
</evidence>
<keyword evidence="14" id="KW-0472">Membrane</keyword>
<evidence type="ECO:0000256" key="9">
    <source>
        <dbReference type="ARBA" id="ARBA00022692"/>
    </source>
</evidence>
<comment type="subcellular location">
    <subcellularLocation>
        <location evidence="3">Cell membrane</location>
        <topology evidence="3">Multi-pass membrane protein</topology>
    </subcellularLocation>
    <subcellularLocation>
        <location evidence="1">Lipid droplet</location>
    </subcellularLocation>
    <subcellularLocation>
        <location evidence="2">Peroxisome membrane</location>
        <topology evidence="2">Multi-pass membrane protein</topology>
    </subcellularLocation>
</comment>
<dbReference type="Pfam" id="PF13193">
    <property type="entry name" value="AMP-binding_C"/>
    <property type="match status" value="1"/>
</dbReference>
<keyword evidence="12" id="KW-1133">Transmembrane helix</keyword>
<evidence type="ECO:0000313" key="22">
    <source>
        <dbReference type="EMBL" id="QIX01084.1"/>
    </source>
</evidence>
<dbReference type="InterPro" id="IPR020845">
    <property type="entry name" value="AMP-binding_CS"/>
</dbReference>
<evidence type="ECO:0000256" key="3">
    <source>
        <dbReference type="ARBA" id="ARBA00004651"/>
    </source>
</evidence>
<accession>A0A6H0Y249</accession>
<proteinExistence type="inferred from homology"/>
<dbReference type="InterPro" id="IPR045851">
    <property type="entry name" value="AMP-bd_C_sf"/>
</dbReference>
<comment type="similarity">
    <text evidence="4">Belongs to the ATP-dependent AMP-binding enzyme family.</text>
</comment>
<comment type="function">
    <text evidence="17">Acyl-CoA synthetase required for both the import of long chain fatty acids (LCFAs) (C14-C18) and the activation very long chain fatty acids (VLCFAs) (C20-C26) by esterification of the fatty acids into metabolically active CoA-thioesters for subsequent degradation or incorporation into phospholipids. The transport and fatty acyl-CoA synthetase activities are genetically separable and are thus independent activities. Esterifies VLCFAs in the peroxisome matrix. The VLCFAs are actively transported into peroxisomes by a PXA1-PXA2 heterodimeric transporter in the peroxisomal membrane.</text>
</comment>
<dbReference type="SUPFAM" id="SSF56801">
    <property type="entry name" value="Acetyl-CoA synthetase-like"/>
    <property type="match status" value="1"/>
</dbReference>
<dbReference type="Gene3D" id="3.30.300.30">
    <property type="match status" value="1"/>
</dbReference>
<dbReference type="GO" id="GO:0044539">
    <property type="term" value="P:long-chain fatty acid import into cell"/>
    <property type="evidence" value="ECO:0007669"/>
    <property type="project" value="TreeGrafter"/>
</dbReference>
<evidence type="ECO:0000256" key="14">
    <source>
        <dbReference type="ARBA" id="ARBA00023136"/>
    </source>
</evidence>
<evidence type="ECO:0000259" key="21">
    <source>
        <dbReference type="Pfam" id="PF13193"/>
    </source>
</evidence>
<evidence type="ECO:0000256" key="15">
    <source>
        <dbReference type="ARBA" id="ARBA00023140"/>
    </source>
</evidence>
<reference evidence="22 23" key="1">
    <citation type="journal article" date="2016" name="Sci. Rep.">
        <title>Peltaster fructicola genome reveals evolution from an invasive phytopathogen to an ectophytic parasite.</title>
        <authorList>
            <person name="Xu C."/>
            <person name="Chen H."/>
            <person name="Gleason M.L."/>
            <person name="Xu J.R."/>
            <person name="Liu H."/>
            <person name="Zhang R."/>
            <person name="Sun G."/>
        </authorList>
    </citation>
    <scope>NUCLEOTIDE SEQUENCE [LARGE SCALE GENOMIC DNA]</scope>
    <source>
        <strain evidence="22 23">LNHT1506</strain>
    </source>
</reference>
<feature type="domain" description="AMP-dependent synthetase/ligase" evidence="20">
    <location>
        <begin position="54"/>
        <end position="367"/>
    </location>
</feature>
<dbReference type="FunFam" id="3.40.50.12780:FF:000019">
    <property type="entry name" value="Long-chain fatty acid transporter"/>
    <property type="match status" value="1"/>
</dbReference>
<dbReference type="Proteomes" id="UP000503462">
    <property type="component" value="Chromosome 4"/>
</dbReference>
<dbReference type="GO" id="GO:0005324">
    <property type="term" value="F:long-chain fatty acid transmembrane transporter activity"/>
    <property type="evidence" value="ECO:0007669"/>
    <property type="project" value="TreeGrafter"/>
</dbReference>
<keyword evidence="23" id="KW-1185">Reference proteome</keyword>
<evidence type="ECO:0000256" key="7">
    <source>
        <dbReference type="ARBA" id="ARBA00022598"/>
    </source>
</evidence>
<dbReference type="PANTHER" id="PTHR43107">
    <property type="entry name" value="LONG-CHAIN FATTY ACID TRANSPORT PROTEIN"/>
    <property type="match status" value="1"/>
</dbReference>
<dbReference type="InterPro" id="IPR000873">
    <property type="entry name" value="AMP-dep_synth/lig_dom"/>
</dbReference>
<evidence type="ECO:0000256" key="19">
    <source>
        <dbReference type="ARBA" id="ARBA00078285"/>
    </source>
</evidence>
<evidence type="ECO:0000256" key="11">
    <source>
        <dbReference type="ARBA" id="ARBA00022840"/>
    </source>
</evidence>
<dbReference type="Gene3D" id="3.40.50.12780">
    <property type="entry name" value="N-terminal domain of ligase-like"/>
    <property type="match status" value="1"/>
</dbReference>
<dbReference type="Pfam" id="PF00501">
    <property type="entry name" value="AMP-binding"/>
    <property type="match status" value="1"/>
</dbReference>
<dbReference type="AlphaFoldDB" id="A0A6H0Y249"/>
<evidence type="ECO:0000256" key="1">
    <source>
        <dbReference type="ARBA" id="ARBA00004502"/>
    </source>
</evidence>
<sequence length="631" mass="70555">MVVAEALALAAATAYANGKYHIGRDLKTLRLGISVARQLKKRSTSKRASLWYDFEDQIPQRPNDCAIWYREGPGKPAVEYTWQQTYDKSLQYAQFFLDQGVTPGQLVGTYLINAPEFMFDVLGCWAIGCAPAEINYNLAGDSLVHCLKVSGAKLLIIDEEAGCRERIEAVRSRIENDLGMRIIVLDDATKAKIDSYVVERPGDEFRKHINGDSPIVLFYTSGTTGHPKACGFKTERAYAIGIPIISAGALQAGDRWYDCMPLYHGTGLSTALGCMISGVTLCIGRRFSTSNFWQDIHDSQANAFVYVGETARYLLTAPPSPLDKDHDLKMVFGNGMRPDVWAKFQERFNVPQVNEFFNSTEGMLSLLNVCRGPFSQGYVGQHGALLRLLTKKQLVPVQIDYEDADKIWRDPVTGFGKRNSYEDGGEILVACADKAQFAGYHNNTEATNKRFEHDVFVKGDLYYRTGDALRRDSDGRWSFMDRLGDTFRWKSENVSTAEVAEVLGRYPGVLEANVFGSTVPSHEGRCGVAAIFVKPEERDSFNWKGLLAHARKRLPKYAVPVFIRIVKSPTPIHNNKQNKVPLRNEGIDLEKIANGVAGREDRLLWVQPNTDTYEPFSQSDLDQLVAGRARL</sequence>
<keyword evidence="5" id="KW-0813">Transport</keyword>
<keyword evidence="8" id="KW-0551">Lipid droplet</keyword>
<dbReference type="GO" id="GO:0009898">
    <property type="term" value="C:cytoplasmic side of plasma membrane"/>
    <property type="evidence" value="ECO:0007669"/>
    <property type="project" value="TreeGrafter"/>
</dbReference>
<name>A0A6H0Y249_9PEZI</name>